<keyword evidence="3" id="KW-0804">Transcription</keyword>
<dbReference type="AlphaFoldDB" id="A0A2M9BB87"/>
<gene>
    <name evidence="6" type="ORF">CLV54_3347</name>
</gene>
<dbReference type="PROSITE" id="PS51078">
    <property type="entry name" value="ICLR_ED"/>
    <property type="match status" value="1"/>
</dbReference>
<dbReference type="GO" id="GO:0003677">
    <property type="term" value="F:DNA binding"/>
    <property type="evidence" value="ECO:0007669"/>
    <property type="project" value="UniProtKB-KW"/>
</dbReference>
<evidence type="ECO:0000259" key="4">
    <source>
        <dbReference type="PROSITE" id="PS51077"/>
    </source>
</evidence>
<evidence type="ECO:0000313" key="6">
    <source>
        <dbReference type="EMBL" id="PJJ55210.1"/>
    </source>
</evidence>
<dbReference type="Pfam" id="PF01614">
    <property type="entry name" value="IclR_C"/>
    <property type="match status" value="1"/>
</dbReference>
<comment type="caution">
    <text evidence="6">The sequence shown here is derived from an EMBL/GenBank/DDBJ whole genome shotgun (WGS) entry which is preliminary data.</text>
</comment>
<evidence type="ECO:0000256" key="2">
    <source>
        <dbReference type="ARBA" id="ARBA00023125"/>
    </source>
</evidence>
<feature type="domain" description="IclR-ED" evidence="5">
    <location>
        <begin position="75"/>
        <end position="254"/>
    </location>
</feature>
<dbReference type="Proteomes" id="UP000230161">
    <property type="component" value="Unassembled WGS sequence"/>
</dbReference>
<dbReference type="InterPro" id="IPR014757">
    <property type="entry name" value="Tscrpt_reg_IclR_C"/>
</dbReference>
<dbReference type="InterPro" id="IPR036388">
    <property type="entry name" value="WH-like_DNA-bd_sf"/>
</dbReference>
<dbReference type="PROSITE" id="PS51077">
    <property type="entry name" value="HTH_ICLR"/>
    <property type="match status" value="1"/>
</dbReference>
<dbReference type="InterPro" id="IPR036390">
    <property type="entry name" value="WH_DNA-bd_sf"/>
</dbReference>
<keyword evidence="2 6" id="KW-0238">DNA-binding</keyword>
<dbReference type="SUPFAM" id="SSF46785">
    <property type="entry name" value="Winged helix' DNA-binding domain"/>
    <property type="match status" value="1"/>
</dbReference>
<dbReference type="SMART" id="SM00346">
    <property type="entry name" value="HTH_ICLR"/>
    <property type="match status" value="1"/>
</dbReference>
<keyword evidence="7" id="KW-1185">Reference proteome</keyword>
<evidence type="ECO:0000259" key="5">
    <source>
        <dbReference type="PROSITE" id="PS51078"/>
    </source>
</evidence>
<organism evidence="6 7">
    <name type="scientific">Compostimonas suwonensis</name>
    <dbReference type="NCBI Taxonomy" id="1048394"/>
    <lineage>
        <taxon>Bacteria</taxon>
        <taxon>Bacillati</taxon>
        <taxon>Actinomycetota</taxon>
        <taxon>Actinomycetes</taxon>
        <taxon>Micrococcales</taxon>
        <taxon>Microbacteriaceae</taxon>
        <taxon>Compostimonas</taxon>
    </lineage>
</organism>
<dbReference type="EMBL" id="PGFB01000007">
    <property type="protein sequence ID" value="PJJ55210.1"/>
    <property type="molecule type" value="Genomic_DNA"/>
</dbReference>
<name>A0A2M9BB87_9MICO</name>
<keyword evidence="1" id="KW-0805">Transcription regulation</keyword>
<dbReference type="Gene3D" id="1.10.10.10">
    <property type="entry name" value="Winged helix-like DNA-binding domain superfamily/Winged helix DNA-binding domain"/>
    <property type="match status" value="1"/>
</dbReference>
<accession>A0A2M9BB87</accession>
<dbReference type="Gene3D" id="3.30.450.40">
    <property type="match status" value="1"/>
</dbReference>
<sequence length="257" mass="27813">MLEAMPRPIPQDSYSSLRRAFVLLDSFTADRDELSIRELARVSGVPRSTTHRLVQELMEWGALEQGRSGMRLGVKLFELGARVSSPASLRDVALPYAHNLNEVTKLTVNLAVREGSDIVYVEKISTRSLRVPHSRLGGRLSLHATGLGKAILAFSDAATVGAVLEGELPALTPRTISDPQTLLTELATVRRLRIAYDLEESQLGLFCVAAPILSPRDEPIAAISVTGARAHSQAELFAPAVQMTALAIARALHGGRH</sequence>
<evidence type="ECO:0000313" key="7">
    <source>
        <dbReference type="Proteomes" id="UP000230161"/>
    </source>
</evidence>
<dbReference type="GO" id="GO:0003700">
    <property type="term" value="F:DNA-binding transcription factor activity"/>
    <property type="evidence" value="ECO:0007669"/>
    <property type="project" value="TreeGrafter"/>
</dbReference>
<dbReference type="Pfam" id="PF09339">
    <property type="entry name" value="HTH_IclR"/>
    <property type="match status" value="1"/>
</dbReference>
<dbReference type="SUPFAM" id="SSF55781">
    <property type="entry name" value="GAF domain-like"/>
    <property type="match status" value="1"/>
</dbReference>
<feature type="domain" description="HTH iclR-type" evidence="4">
    <location>
        <begin position="14"/>
        <end position="81"/>
    </location>
</feature>
<reference evidence="6 7" key="1">
    <citation type="submission" date="2017-11" db="EMBL/GenBank/DDBJ databases">
        <title>Genomic Encyclopedia of Archaeal and Bacterial Type Strains, Phase II (KMG-II): From Individual Species to Whole Genera.</title>
        <authorList>
            <person name="Goeker M."/>
        </authorList>
    </citation>
    <scope>NUCLEOTIDE SEQUENCE [LARGE SCALE GENOMIC DNA]</scope>
    <source>
        <strain evidence="6 7">DSM 25625</strain>
    </source>
</reference>
<protein>
    <submittedName>
        <fullName evidence="6">DNA-binding IclR family transcriptional regulator</fullName>
    </submittedName>
</protein>
<dbReference type="GO" id="GO:0045892">
    <property type="term" value="P:negative regulation of DNA-templated transcription"/>
    <property type="evidence" value="ECO:0007669"/>
    <property type="project" value="TreeGrafter"/>
</dbReference>
<dbReference type="PANTHER" id="PTHR30136">
    <property type="entry name" value="HELIX-TURN-HELIX TRANSCRIPTIONAL REGULATOR, ICLR FAMILY"/>
    <property type="match status" value="1"/>
</dbReference>
<evidence type="ECO:0000256" key="3">
    <source>
        <dbReference type="ARBA" id="ARBA00023163"/>
    </source>
</evidence>
<dbReference type="InterPro" id="IPR029016">
    <property type="entry name" value="GAF-like_dom_sf"/>
</dbReference>
<dbReference type="InterPro" id="IPR005471">
    <property type="entry name" value="Tscrpt_reg_IclR_N"/>
</dbReference>
<evidence type="ECO:0000256" key="1">
    <source>
        <dbReference type="ARBA" id="ARBA00023015"/>
    </source>
</evidence>
<proteinExistence type="predicted"/>
<dbReference type="InterPro" id="IPR050707">
    <property type="entry name" value="HTH_MetabolicPath_Reg"/>
</dbReference>
<dbReference type="PANTHER" id="PTHR30136:SF24">
    <property type="entry name" value="HTH-TYPE TRANSCRIPTIONAL REPRESSOR ALLR"/>
    <property type="match status" value="1"/>
</dbReference>